<gene>
    <name evidence="1" type="ORF">CS538_12155</name>
</gene>
<sequence>MKKRSIKEKISLIITVIFVLTALAFNIKNFRKDIKYITSSEVNNKYNNKQNNDKEKNYNVKDYIPGVWDTLGESIDYFKINIDNKEKVAEVETLIDDSITALNSIEDALNKNYKGTYSNLVLYTRDIKKKFVYLREILEKDKNHNTVKEEILKSIEQNYLEGKKYIK</sequence>
<name>A0A2G7HF46_9CLOT</name>
<dbReference type="AlphaFoldDB" id="A0A2G7HF46"/>
<dbReference type="EMBL" id="PEIK01000009">
    <property type="protein sequence ID" value="PIH03741.1"/>
    <property type="molecule type" value="Genomic_DNA"/>
</dbReference>
<comment type="caution">
    <text evidence="1">The sequence shown here is derived from an EMBL/GenBank/DDBJ whole genome shotgun (WGS) entry which is preliminary data.</text>
</comment>
<protein>
    <submittedName>
        <fullName evidence="1">Uncharacterized protein</fullName>
    </submittedName>
</protein>
<organism evidence="1 2">
    <name type="scientific">Clostridium combesii</name>
    <dbReference type="NCBI Taxonomy" id="39481"/>
    <lineage>
        <taxon>Bacteria</taxon>
        <taxon>Bacillati</taxon>
        <taxon>Bacillota</taxon>
        <taxon>Clostridia</taxon>
        <taxon>Eubacteriales</taxon>
        <taxon>Clostridiaceae</taxon>
        <taxon>Clostridium</taxon>
    </lineage>
</organism>
<evidence type="ECO:0000313" key="1">
    <source>
        <dbReference type="EMBL" id="PIH03741.1"/>
    </source>
</evidence>
<keyword evidence="2" id="KW-1185">Reference proteome</keyword>
<dbReference type="RefSeq" id="WP_099839611.1">
    <property type="nucleotide sequence ID" value="NZ_PEIK01000009.1"/>
</dbReference>
<evidence type="ECO:0000313" key="2">
    <source>
        <dbReference type="Proteomes" id="UP000231322"/>
    </source>
</evidence>
<reference evidence="1 2" key="1">
    <citation type="submission" date="2017-10" db="EMBL/GenBank/DDBJ databases">
        <title>Reclassification of Eubacterium combesii and discrepancies in the nomenclature of botulinum neurotoxin producing clostridia. Request for an Opinion.</title>
        <authorList>
            <person name="Dobritsa A.P."/>
            <person name="Kutumbaka K.K."/>
            <person name="Samadpour M."/>
        </authorList>
    </citation>
    <scope>NUCLEOTIDE SEQUENCE [LARGE SCALE GENOMIC DNA]</scope>
    <source>
        <strain evidence="1 2">DSM 20696</strain>
    </source>
</reference>
<proteinExistence type="predicted"/>
<accession>A0A2G7HF46</accession>
<dbReference type="Proteomes" id="UP000231322">
    <property type="component" value="Unassembled WGS sequence"/>
</dbReference>